<reference evidence="2 3" key="1">
    <citation type="submission" date="2014-06" db="EMBL/GenBank/DDBJ databases">
        <title>Evolutionary Origins and Diversification of the Mycorrhizal Mutualists.</title>
        <authorList>
            <consortium name="DOE Joint Genome Institute"/>
            <consortium name="Mycorrhizal Genomics Consortium"/>
            <person name="Kohler A."/>
            <person name="Kuo A."/>
            <person name="Nagy L.G."/>
            <person name="Floudas D."/>
            <person name="Copeland A."/>
            <person name="Barry K.W."/>
            <person name="Cichocki N."/>
            <person name="Veneault-Fourrey C."/>
            <person name="LaButti K."/>
            <person name="Lindquist E.A."/>
            <person name="Lipzen A."/>
            <person name="Lundell T."/>
            <person name="Morin E."/>
            <person name="Murat C."/>
            <person name="Riley R."/>
            <person name="Ohm R."/>
            <person name="Sun H."/>
            <person name="Tunlid A."/>
            <person name="Henrissat B."/>
            <person name="Grigoriev I.V."/>
            <person name="Hibbett D.S."/>
            <person name="Martin F."/>
        </authorList>
    </citation>
    <scope>NUCLEOTIDE SEQUENCE [LARGE SCALE GENOMIC DNA]</scope>
    <source>
        <strain evidence="2 3">SS14</strain>
    </source>
</reference>
<dbReference type="Proteomes" id="UP000054279">
    <property type="component" value="Unassembled WGS sequence"/>
</dbReference>
<gene>
    <name evidence="2" type="ORF">M422DRAFT_256454</name>
</gene>
<feature type="compositionally biased region" description="Low complexity" evidence="1">
    <location>
        <begin position="121"/>
        <end position="133"/>
    </location>
</feature>
<feature type="compositionally biased region" description="Low complexity" evidence="1">
    <location>
        <begin position="198"/>
        <end position="211"/>
    </location>
</feature>
<feature type="compositionally biased region" description="Pro residues" evidence="1">
    <location>
        <begin position="161"/>
        <end position="171"/>
    </location>
</feature>
<keyword evidence="3" id="KW-1185">Reference proteome</keyword>
<evidence type="ECO:0000313" key="3">
    <source>
        <dbReference type="Proteomes" id="UP000054279"/>
    </source>
</evidence>
<proteinExistence type="predicted"/>
<sequence>MQLILIPSARHPYPSYAQHAMIASTRERPPVAIMATRCNDAKPDSRRSTPDNAKDQVRLSLEKKHRWFLLLLPTHLQREIIECSSHLSSYAGSGSGSGLPSPFYARFALDYNDASSIRSGSGSSLLSSSLSPSHTLRHRASKDRDRKESTRHIQPMLPRRPTLPPPSPPKPVYSKFAPAIPTKSKIPVASTSLRLPLPLQTLTPPSSPNSLATRRAYSPVAAFSAK</sequence>
<feature type="compositionally biased region" description="Basic and acidic residues" evidence="1">
    <location>
        <begin position="142"/>
        <end position="151"/>
    </location>
</feature>
<accession>A0A0C9V078</accession>
<dbReference type="EMBL" id="KN837143">
    <property type="protein sequence ID" value="KIJ40494.1"/>
    <property type="molecule type" value="Genomic_DNA"/>
</dbReference>
<protein>
    <submittedName>
        <fullName evidence="2">Unplaced genomic scaffold SPHSTscaffold_68, whole genome shotgun sequence</fullName>
    </submittedName>
</protein>
<feature type="region of interest" description="Disordered" evidence="1">
    <location>
        <begin position="121"/>
        <end position="171"/>
    </location>
</feature>
<evidence type="ECO:0000313" key="2">
    <source>
        <dbReference type="EMBL" id="KIJ40494.1"/>
    </source>
</evidence>
<feature type="region of interest" description="Disordered" evidence="1">
    <location>
        <begin position="198"/>
        <end position="226"/>
    </location>
</feature>
<dbReference type="AlphaFoldDB" id="A0A0C9V078"/>
<dbReference type="HOGENOM" id="CLU_1225457_0_0_1"/>
<evidence type="ECO:0000256" key="1">
    <source>
        <dbReference type="SAM" id="MobiDB-lite"/>
    </source>
</evidence>
<organism evidence="2 3">
    <name type="scientific">Sphaerobolus stellatus (strain SS14)</name>
    <dbReference type="NCBI Taxonomy" id="990650"/>
    <lineage>
        <taxon>Eukaryota</taxon>
        <taxon>Fungi</taxon>
        <taxon>Dikarya</taxon>
        <taxon>Basidiomycota</taxon>
        <taxon>Agaricomycotina</taxon>
        <taxon>Agaricomycetes</taxon>
        <taxon>Phallomycetidae</taxon>
        <taxon>Geastrales</taxon>
        <taxon>Sphaerobolaceae</taxon>
        <taxon>Sphaerobolus</taxon>
    </lineage>
</organism>
<name>A0A0C9V078_SPHS4</name>